<keyword evidence="2" id="KW-1185">Reference proteome</keyword>
<accession>A0A1H8P2E0</accession>
<dbReference type="GO" id="GO:0016301">
    <property type="term" value="F:kinase activity"/>
    <property type="evidence" value="ECO:0007669"/>
    <property type="project" value="UniProtKB-KW"/>
</dbReference>
<gene>
    <name evidence="1" type="ORF">SAMN05216267_102473</name>
</gene>
<organism evidence="1 2">
    <name type="scientific">Actinacidiphila rubida</name>
    <dbReference type="NCBI Taxonomy" id="310780"/>
    <lineage>
        <taxon>Bacteria</taxon>
        <taxon>Bacillati</taxon>
        <taxon>Actinomycetota</taxon>
        <taxon>Actinomycetes</taxon>
        <taxon>Kitasatosporales</taxon>
        <taxon>Streptomycetaceae</taxon>
        <taxon>Actinacidiphila</taxon>
    </lineage>
</organism>
<evidence type="ECO:0000313" key="2">
    <source>
        <dbReference type="Proteomes" id="UP000181951"/>
    </source>
</evidence>
<name>A0A1H8P2E0_9ACTN</name>
<evidence type="ECO:0000313" key="1">
    <source>
        <dbReference type="EMBL" id="SEO36126.1"/>
    </source>
</evidence>
<dbReference type="InterPro" id="IPR027417">
    <property type="entry name" value="P-loop_NTPase"/>
</dbReference>
<keyword evidence="1" id="KW-0808">Transferase</keyword>
<protein>
    <submittedName>
        <fullName evidence="1">Shikimate kinase</fullName>
    </submittedName>
</protein>
<dbReference type="Proteomes" id="UP000181951">
    <property type="component" value="Unassembled WGS sequence"/>
</dbReference>
<dbReference type="STRING" id="310780.SAMN05216267_102473"/>
<sequence>MTPHFPEGAVTGRAFVIVSGLPASGKTTLARALADRLSLPLIDKDEILESLYDSLGVGDHSWRHRLSRASDDVLFAMAARTPGAVLDNWWHHETAPARLRELGGRLVEVFCHCDPAVAAERFQARTRHPGHLDPQHTPEQVAERVAFVRDTFPGPLRLGGPLLVVDTHHSVDHDLVARQLERLFAGNASSNRTARTSAGGRRDFD</sequence>
<dbReference type="EMBL" id="FODD01000024">
    <property type="protein sequence ID" value="SEO36126.1"/>
    <property type="molecule type" value="Genomic_DNA"/>
</dbReference>
<reference evidence="1 2" key="1">
    <citation type="submission" date="2016-10" db="EMBL/GenBank/DDBJ databases">
        <authorList>
            <person name="de Groot N.N."/>
        </authorList>
    </citation>
    <scope>NUCLEOTIDE SEQUENCE [LARGE SCALE GENOMIC DNA]</scope>
    <source>
        <strain evidence="1 2">CGMCC 4.2026</strain>
    </source>
</reference>
<proteinExistence type="predicted"/>
<dbReference type="Pfam" id="PF13671">
    <property type="entry name" value="AAA_33"/>
    <property type="match status" value="1"/>
</dbReference>
<keyword evidence="1" id="KW-0418">Kinase</keyword>
<dbReference type="SUPFAM" id="SSF52540">
    <property type="entry name" value="P-loop containing nucleoside triphosphate hydrolases"/>
    <property type="match status" value="1"/>
</dbReference>
<dbReference type="Gene3D" id="3.40.50.300">
    <property type="entry name" value="P-loop containing nucleotide triphosphate hydrolases"/>
    <property type="match status" value="1"/>
</dbReference>
<dbReference type="AlphaFoldDB" id="A0A1H8P2E0"/>